<gene>
    <name evidence="2" type="ORF">O181_076823</name>
</gene>
<reference evidence="2" key="1">
    <citation type="submission" date="2021-03" db="EMBL/GenBank/DDBJ databases">
        <title>Draft genome sequence of rust myrtle Austropuccinia psidii MF-1, a brazilian biotype.</title>
        <authorList>
            <person name="Quecine M.C."/>
            <person name="Pachon D.M.R."/>
            <person name="Bonatelli M.L."/>
            <person name="Correr F.H."/>
            <person name="Franceschini L.M."/>
            <person name="Leite T.F."/>
            <person name="Margarido G.R.A."/>
            <person name="Almeida C.A."/>
            <person name="Ferrarezi J.A."/>
            <person name="Labate C.A."/>
        </authorList>
    </citation>
    <scope>NUCLEOTIDE SEQUENCE</scope>
    <source>
        <strain evidence="2">MF-1</strain>
    </source>
</reference>
<evidence type="ECO:0000256" key="1">
    <source>
        <dbReference type="SAM" id="MobiDB-lite"/>
    </source>
</evidence>
<accession>A0A9Q3FBM1</accession>
<feature type="region of interest" description="Disordered" evidence="1">
    <location>
        <begin position="19"/>
        <end position="79"/>
    </location>
</feature>
<comment type="caution">
    <text evidence="2">The sequence shown here is derived from an EMBL/GenBank/DDBJ whole genome shotgun (WGS) entry which is preliminary data.</text>
</comment>
<dbReference type="AlphaFoldDB" id="A0A9Q3FBM1"/>
<organism evidence="2 3">
    <name type="scientific">Austropuccinia psidii MF-1</name>
    <dbReference type="NCBI Taxonomy" id="1389203"/>
    <lineage>
        <taxon>Eukaryota</taxon>
        <taxon>Fungi</taxon>
        <taxon>Dikarya</taxon>
        <taxon>Basidiomycota</taxon>
        <taxon>Pucciniomycotina</taxon>
        <taxon>Pucciniomycetes</taxon>
        <taxon>Pucciniales</taxon>
        <taxon>Sphaerophragmiaceae</taxon>
        <taxon>Austropuccinia</taxon>
    </lineage>
</organism>
<feature type="compositionally biased region" description="Basic and acidic residues" evidence="1">
    <location>
        <begin position="26"/>
        <end position="41"/>
    </location>
</feature>
<dbReference type="Proteomes" id="UP000765509">
    <property type="component" value="Unassembled WGS sequence"/>
</dbReference>
<sequence length="79" mass="9171">MDFLVFINVNQIVVKEKPIISSSKESIPHEPDRKSKGKELEEEKLEEEDSEAIKKERATEEGEKKFGNCHRRPREMAST</sequence>
<evidence type="ECO:0000313" key="3">
    <source>
        <dbReference type="Proteomes" id="UP000765509"/>
    </source>
</evidence>
<evidence type="ECO:0000313" key="2">
    <source>
        <dbReference type="EMBL" id="MBW0537108.1"/>
    </source>
</evidence>
<name>A0A9Q3FBM1_9BASI</name>
<protein>
    <submittedName>
        <fullName evidence="2">Uncharacterized protein</fullName>
    </submittedName>
</protein>
<feature type="compositionally biased region" description="Basic and acidic residues" evidence="1">
    <location>
        <begin position="51"/>
        <end position="66"/>
    </location>
</feature>
<keyword evidence="3" id="KW-1185">Reference proteome</keyword>
<dbReference type="EMBL" id="AVOT02041759">
    <property type="protein sequence ID" value="MBW0537108.1"/>
    <property type="molecule type" value="Genomic_DNA"/>
</dbReference>
<proteinExistence type="predicted"/>